<comment type="caution">
    <text evidence="2">The sequence shown here is derived from an EMBL/GenBank/DDBJ whole genome shotgun (WGS) entry which is preliminary data.</text>
</comment>
<dbReference type="AlphaFoldDB" id="A0A8H6Y8Q8"/>
<proteinExistence type="predicted"/>
<dbReference type="EMBL" id="JACAZI010000007">
    <property type="protein sequence ID" value="KAF7356415.1"/>
    <property type="molecule type" value="Genomic_DNA"/>
</dbReference>
<feature type="chain" id="PRO_5034112449" evidence="1">
    <location>
        <begin position="25"/>
        <end position="619"/>
    </location>
</feature>
<protein>
    <submittedName>
        <fullName evidence="2">Uncharacterized protein</fullName>
    </submittedName>
</protein>
<keyword evidence="3" id="KW-1185">Reference proteome</keyword>
<reference evidence="2" key="1">
    <citation type="submission" date="2020-05" db="EMBL/GenBank/DDBJ databases">
        <title>Mycena genomes resolve the evolution of fungal bioluminescence.</title>
        <authorList>
            <person name="Tsai I.J."/>
        </authorList>
    </citation>
    <scope>NUCLEOTIDE SEQUENCE</scope>
    <source>
        <strain evidence="2">CCC161011</strain>
    </source>
</reference>
<name>A0A8H6Y8Q8_9AGAR</name>
<organism evidence="2 3">
    <name type="scientific">Mycena venus</name>
    <dbReference type="NCBI Taxonomy" id="2733690"/>
    <lineage>
        <taxon>Eukaryota</taxon>
        <taxon>Fungi</taxon>
        <taxon>Dikarya</taxon>
        <taxon>Basidiomycota</taxon>
        <taxon>Agaricomycotina</taxon>
        <taxon>Agaricomycetes</taxon>
        <taxon>Agaricomycetidae</taxon>
        <taxon>Agaricales</taxon>
        <taxon>Marasmiineae</taxon>
        <taxon>Mycenaceae</taxon>
        <taxon>Mycena</taxon>
    </lineage>
</organism>
<dbReference type="OrthoDB" id="2590241at2759"/>
<evidence type="ECO:0000313" key="3">
    <source>
        <dbReference type="Proteomes" id="UP000620124"/>
    </source>
</evidence>
<sequence length="619" mass="69112">MKTRPVSILSTVVFAVSFASGVQSISEEIETIQPEPCTVRAWVRAEDLSPDHISRGELRIKVPRAECANQIASVALRLQLDEFGEFKYLKRGAVVPEVQLSNQSAPLGYADWMGGDGVYDYQAHDDGLSDPELWTVKAEERRAWTTEVILLENNPDLSQPIVAAFTVAVPRVNYPPVAEKYHYLEGGPVSQHSSSDLGYRYFAVVTFTDGHTQDVAAGYTAFIPSSSQMNVPAPFTWSSTFEDSECRDNGSPAWNKRAEDLEKCLPEADRSSFAAEITLEEGNVLQRGRLLKGRVTVHSTKNGSTTMSDITLNIMTLSRDHWAQAQAAAGGDVEFYNATSWPCNPSYGRRELYAESENYAYLFYENDEEWMVRNGRFSSTENKPISPANPYYDFEIEVPPETPVDFTSYYTTGESFLQFGLTVLYSIDVAKCMQPNRFKSNVPGDEEMTTDEAAGTEEGLWDMYTRVGKPAISNSRWYRSMTLQAMVPVTVVGNAMIQHPVPHYLMSGAAAPVLRSGLQLEMPASFPLAQPVFTVEGVANTSARLMQSGTTDPYKQHQQFMIMTRLRRDYPDPTRNYQKGDYAGVLWKKKVVAEERGILPLRTEGLNGGESQRPFHVTP</sequence>
<feature type="signal peptide" evidence="1">
    <location>
        <begin position="1"/>
        <end position="24"/>
    </location>
</feature>
<accession>A0A8H6Y8Q8</accession>
<evidence type="ECO:0000256" key="1">
    <source>
        <dbReference type="SAM" id="SignalP"/>
    </source>
</evidence>
<evidence type="ECO:0000313" key="2">
    <source>
        <dbReference type="EMBL" id="KAF7356415.1"/>
    </source>
</evidence>
<gene>
    <name evidence="2" type="ORF">MVEN_00974300</name>
</gene>
<dbReference type="Proteomes" id="UP000620124">
    <property type="component" value="Unassembled WGS sequence"/>
</dbReference>
<keyword evidence="1" id="KW-0732">Signal</keyword>